<name>A0A7S3EQC5_9EUKA</name>
<proteinExistence type="predicted"/>
<reference evidence="1" key="1">
    <citation type="submission" date="2021-01" db="EMBL/GenBank/DDBJ databases">
        <authorList>
            <person name="Corre E."/>
            <person name="Pelletier E."/>
            <person name="Niang G."/>
            <person name="Scheremetjew M."/>
            <person name="Finn R."/>
            <person name="Kale V."/>
            <person name="Holt S."/>
            <person name="Cochrane G."/>
            <person name="Meng A."/>
            <person name="Brown T."/>
            <person name="Cohen L."/>
        </authorList>
    </citation>
    <scope>NUCLEOTIDE SEQUENCE</scope>
    <source>
        <strain evidence="1">CCMP281</strain>
    </source>
</reference>
<protein>
    <submittedName>
        <fullName evidence="1">Uncharacterized protein</fullName>
    </submittedName>
</protein>
<sequence>MQLRQPLWIQLTAPQKKQMETMARARHLVLASQAEKKQQQGRPPLVLPTPAHEYFLSGRKMYEYHVDTAENFMDWRMEQRFGGRFSQRWAQRPQDESALSAPPPQSELLQAGVGLAEVTAVVDAEVDVENAADSMGAGVMAAVDAMGAGTTGGVTADGAAAANRADAQQPCRLKQAEAKKLSPEELRSELARAGLAVPETGSGQRGRVLKADLLKALLPQCCDARLEAGADAVQPEREWDVKKVS</sequence>
<gene>
    <name evidence="1" type="ORF">HERI1096_LOCUS1777</name>
</gene>
<organism evidence="1">
    <name type="scientific">Haptolina ericina</name>
    <dbReference type="NCBI Taxonomy" id="156174"/>
    <lineage>
        <taxon>Eukaryota</taxon>
        <taxon>Haptista</taxon>
        <taxon>Haptophyta</taxon>
        <taxon>Prymnesiophyceae</taxon>
        <taxon>Prymnesiales</taxon>
        <taxon>Prymnesiaceae</taxon>
        <taxon>Haptolina</taxon>
    </lineage>
</organism>
<accession>A0A7S3EQC5</accession>
<dbReference type="EMBL" id="HBHX01003193">
    <property type="protein sequence ID" value="CAE0099653.1"/>
    <property type="molecule type" value="Transcribed_RNA"/>
</dbReference>
<dbReference type="AlphaFoldDB" id="A0A7S3EQC5"/>
<evidence type="ECO:0000313" key="1">
    <source>
        <dbReference type="EMBL" id="CAE0099653.1"/>
    </source>
</evidence>